<dbReference type="InterPro" id="IPR009430">
    <property type="entry name" value="GvpL/GvpF"/>
</dbReference>
<reference evidence="4 5" key="1">
    <citation type="submission" date="2024-06" db="EMBL/GenBank/DDBJ databases">
        <title>The Natural Products Discovery Center: Release of the First 8490 Sequenced Strains for Exploring Actinobacteria Biosynthetic Diversity.</title>
        <authorList>
            <person name="Kalkreuter E."/>
            <person name="Kautsar S.A."/>
            <person name="Yang D."/>
            <person name="Bader C.D."/>
            <person name="Teijaro C.N."/>
            <person name="Fluegel L."/>
            <person name="Davis C.M."/>
            <person name="Simpson J.R."/>
            <person name="Lauterbach L."/>
            <person name="Steele A.D."/>
            <person name="Gui C."/>
            <person name="Meng S."/>
            <person name="Li G."/>
            <person name="Viehrig K."/>
            <person name="Ye F."/>
            <person name="Su P."/>
            <person name="Kiefer A.F."/>
            <person name="Nichols A."/>
            <person name="Cepeda A.J."/>
            <person name="Yan W."/>
            <person name="Fan B."/>
            <person name="Jiang Y."/>
            <person name="Adhikari A."/>
            <person name="Zheng C.-J."/>
            <person name="Schuster L."/>
            <person name="Cowan T.M."/>
            <person name="Smanski M.J."/>
            <person name="Chevrette M.G."/>
            <person name="De Carvalho L.P.S."/>
            <person name="Shen B."/>
        </authorList>
    </citation>
    <scope>NUCLEOTIDE SEQUENCE [LARGE SCALE GENOMIC DNA]</scope>
    <source>
        <strain evidence="4 5">NPDC005137</strain>
    </source>
</reference>
<dbReference type="RefSeq" id="WP_356711771.1">
    <property type="nucleotide sequence ID" value="NZ_JBEXIP010000032.1"/>
</dbReference>
<dbReference type="Proteomes" id="UP001550044">
    <property type="component" value="Unassembled WGS sequence"/>
</dbReference>
<evidence type="ECO:0000313" key="4">
    <source>
        <dbReference type="EMBL" id="MET8436989.1"/>
    </source>
</evidence>
<evidence type="ECO:0000256" key="3">
    <source>
        <dbReference type="ARBA" id="ARBA00035643"/>
    </source>
</evidence>
<evidence type="ECO:0000256" key="2">
    <source>
        <dbReference type="ARBA" id="ARBA00035108"/>
    </source>
</evidence>
<evidence type="ECO:0000313" key="5">
    <source>
        <dbReference type="Proteomes" id="UP001550044"/>
    </source>
</evidence>
<proteinExistence type="inferred from homology"/>
<comment type="similarity">
    <text evidence="3">Belongs to the gas vesicle GvpF/GvpL family.</text>
</comment>
<sequence length="287" mass="30026">MTRTPDVSPGAVDPNEPGSLPEALISYVYAVSQVGGAADEAIASVTGLGGRSPHTVCAAGLAAVVSSVSEATFGTEGLTAQLEDLERLEVIARTHDAVVEAASRSTAVLPMRLATVYLDDARVASMLEARSGELHGLLSWLEGHVELGVKVYVDPAAAASEQPGPQQPDPASQRPGQAYLRRRQAQRRGRQDAYRAAGAAASQIAEHLTRLASSRVSHRPQQGELASGAGENIANDAYLVPVRSEAEFRAAVAQVNGEVPGVRIEVTGPWAAYSFVGAVTTERQGRT</sequence>
<protein>
    <submittedName>
        <fullName evidence="4">GvpL/GvpF family gas vesicle protein</fullName>
    </submittedName>
</protein>
<dbReference type="PANTHER" id="PTHR36852:SF1">
    <property type="entry name" value="PROTEIN GVPL 2"/>
    <property type="match status" value="1"/>
</dbReference>
<comment type="caution">
    <text evidence="4">The sequence shown here is derived from an EMBL/GenBank/DDBJ whole genome shotgun (WGS) entry which is preliminary data.</text>
</comment>
<dbReference type="PANTHER" id="PTHR36852">
    <property type="entry name" value="PROTEIN GVPL 2"/>
    <property type="match status" value="1"/>
</dbReference>
<gene>
    <name evidence="4" type="ORF">ABZV61_30325</name>
</gene>
<organism evidence="4 5">
    <name type="scientific">Streptomyces sp. 900116325</name>
    <dbReference type="NCBI Taxonomy" id="3154295"/>
    <lineage>
        <taxon>Bacteria</taxon>
        <taxon>Bacillati</taxon>
        <taxon>Actinomycetota</taxon>
        <taxon>Actinomycetes</taxon>
        <taxon>Kitasatosporales</taxon>
        <taxon>Streptomycetaceae</taxon>
        <taxon>Streptomyces</taxon>
    </lineage>
</organism>
<keyword evidence="1" id="KW-0304">Gas vesicle</keyword>
<dbReference type="Pfam" id="PF06386">
    <property type="entry name" value="GvpL_GvpF"/>
    <property type="match status" value="1"/>
</dbReference>
<name>A0ABV2UGK6_9ACTN</name>
<evidence type="ECO:0000256" key="1">
    <source>
        <dbReference type="ARBA" id="ARBA00022987"/>
    </source>
</evidence>
<dbReference type="EMBL" id="JBEXIP010000032">
    <property type="protein sequence ID" value="MET8436989.1"/>
    <property type="molecule type" value="Genomic_DNA"/>
</dbReference>
<comment type="subcellular location">
    <subcellularLocation>
        <location evidence="2">Gas vesicle</location>
    </subcellularLocation>
</comment>
<accession>A0ABV2UGK6</accession>
<keyword evidence="5" id="KW-1185">Reference proteome</keyword>